<keyword evidence="4" id="KW-1185">Reference proteome</keyword>
<evidence type="ECO:0000256" key="1">
    <source>
        <dbReference type="ARBA" id="ARBA00022801"/>
    </source>
</evidence>
<dbReference type="InterPro" id="IPR000073">
    <property type="entry name" value="AB_hydrolase_1"/>
</dbReference>
<proteinExistence type="predicted"/>
<feature type="domain" description="AB hydrolase-1" evidence="2">
    <location>
        <begin position="41"/>
        <end position="275"/>
    </location>
</feature>
<keyword evidence="1 3" id="KW-0378">Hydrolase</keyword>
<organism evidence="3 4">
    <name type="scientific">Nocardioides fonticola</name>
    <dbReference type="NCBI Taxonomy" id="450363"/>
    <lineage>
        <taxon>Bacteria</taxon>
        <taxon>Bacillati</taxon>
        <taxon>Actinomycetota</taxon>
        <taxon>Actinomycetes</taxon>
        <taxon>Propionibacteriales</taxon>
        <taxon>Nocardioidaceae</taxon>
        <taxon>Nocardioides</taxon>
    </lineage>
</organism>
<dbReference type="PANTHER" id="PTHR43329">
    <property type="entry name" value="EPOXIDE HYDROLASE"/>
    <property type="match status" value="1"/>
</dbReference>
<name>A0ABP7XCU3_9ACTN</name>
<dbReference type="Gene3D" id="3.40.50.1820">
    <property type="entry name" value="alpha/beta hydrolase"/>
    <property type="match status" value="1"/>
</dbReference>
<accession>A0ABP7XCU3</accession>
<dbReference type="Pfam" id="PF00561">
    <property type="entry name" value="Abhydrolase_1"/>
    <property type="match status" value="1"/>
</dbReference>
<evidence type="ECO:0000259" key="2">
    <source>
        <dbReference type="Pfam" id="PF00561"/>
    </source>
</evidence>
<dbReference type="GO" id="GO:0016787">
    <property type="term" value="F:hydrolase activity"/>
    <property type="evidence" value="ECO:0007669"/>
    <property type="project" value="UniProtKB-KW"/>
</dbReference>
<comment type="caution">
    <text evidence="3">The sequence shown here is derived from an EMBL/GenBank/DDBJ whole genome shotgun (WGS) entry which is preliminary data.</text>
</comment>
<dbReference type="RefSeq" id="WP_344731871.1">
    <property type="nucleotide sequence ID" value="NZ_BAAAZH010000006.1"/>
</dbReference>
<sequence>MPSATDRSAPRLHEVRRGDLVLTVREFAPTGDGSDATSRAPFLLLHGWPQDGRSWDAVVPHLLAAGHPVWVPDLRGTRPEAAPRSRWSYRASELIEDVAAIAALIGEPVHLVGHDWGAALAWWVACDRPELCRTLTAVSVPHTGAFLSALVTTRQARDSWYMLAFQLPVLPELLLGDPRRAARMLEASGQRPTVAARDAARLTDRRIARGGLGWYRAMALAAPRLLRTPASVPVLQVWSDGDVAVGLESNRRAARYAPAGFRLEVLSGVSHWIPDEVPDRLAALVLDHAAS</sequence>
<evidence type="ECO:0000313" key="4">
    <source>
        <dbReference type="Proteomes" id="UP001501495"/>
    </source>
</evidence>
<gene>
    <name evidence="3" type="ORF">GCM10022215_07340</name>
</gene>
<reference evidence="4" key="1">
    <citation type="journal article" date="2019" name="Int. J. Syst. Evol. Microbiol.">
        <title>The Global Catalogue of Microorganisms (GCM) 10K type strain sequencing project: providing services to taxonomists for standard genome sequencing and annotation.</title>
        <authorList>
            <consortium name="The Broad Institute Genomics Platform"/>
            <consortium name="The Broad Institute Genome Sequencing Center for Infectious Disease"/>
            <person name="Wu L."/>
            <person name="Ma J."/>
        </authorList>
    </citation>
    <scope>NUCLEOTIDE SEQUENCE [LARGE SCALE GENOMIC DNA]</scope>
    <source>
        <strain evidence="4">JCM 16703</strain>
    </source>
</reference>
<dbReference type="InterPro" id="IPR029058">
    <property type="entry name" value="AB_hydrolase_fold"/>
</dbReference>
<dbReference type="InterPro" id="IPR000639">
    <property type="entry name" value="Epox_hydrolase-like"/>
</dbReference>
<dbReference type="Proteomes" id="UP001501495">
    <property type="component" value="Unassembled WGS sequence"/>
</dbReference>
<evidence type="ECO:0000313" key="3">
    <source>
        <dbReference type="EMBL" id="GAA4111522.1"/>
    </source>
</evidence>
<dbReference type="SUPFAM" id="SSF53474">
    <property type="entry name" value="alpha/beta-Hydrolases"/>
    <property type="match status" value="1"/>
</dbReference>
<dbReference type="PRINTS" id="PR00412">
    <property type="entry name" value="EPOXHYDRLASE"/>
</dbReference>
<dbReference type="EMBL" id="BAAAZH010000006">
    <property type="protein sequence ID" value="GAA4111522.1"/>
    <property type="molecule type" value="Genomic_DNA"/>
</dbReference>
<protein>
    <submittedName>
        <fullName evidence="3">Alpha/beta fold hydrolase</fullName>
    </submittedName>
</protein>